<evidence type="ECO:0000256" key="13">
    <source>
        <dbReference type="ARBA" id="ARBA00023136"/>
    </source>
</evidence>
<keyword evidence="13 14" id="KW-0472">Membrane</keyword>
<comment type="subcellular location">
    <subcellularLocation>
        <location evidence="2">Cell membrane</location>
        <topology evidence="2">Multi-pass membrane protein</topology>
    </subcellularLocation>
</comment>
<gene>
    <name evidence="16" type="ORF">CEX98_20470</name>
</gene>
<dbReference type="EMBL" id="NKHF01000101">
    <property type="protein sequence ID" value="PCK29898.1"/>
    <property type="molecule type" value="Genomic_DNA"/>
</dbReference>
<dbReference type="OrthoDB" id="9121563at2"/>
<evidence type="ECO:0000256" key="1">
    <source>
        <dbReference type="ARBA" id="ARBA00000085"/>
    </source>
</evidence>
<dbReference type="EC" id="2.7.13.3" evidence="3"/>
<dbReference type="InterPro" id="IPR005467">
    <property type="entry name" value="His_kinase_dom"/>
</dbReference>
<evidence type="ECO:0000256" key="10">
    <source>
        <dbReference type="ARBA" id="ARBA00022840"/>
    </source>
</evidence>
<dbReference type="SUPFAM" id="SSF55874">
    <property type="entry name" value="ATPase domain of HSP90 chaperone/DNA topoisomerase II/histidine kinase"/>
    <property type="match status" value="1"/>
</dbReference>
<proteinExistence type="predicted"/>
<comment type="catalytic activity">
    <reaction evidence="1">
        <text>ATP + protein L-histidine = ADP + protein N-phospho-L-histidine.</text>
        <dbReference type="EC" id="2.7.13.3"/>
    </reaction>
</comment>
<keyword evidence="7 14" id="KW-0812">Transmembrane</keyword>
<evidence type="ECO:0000256" key="5">
    <source>
        <dbReference type="ARBA" id="ARBA00022553"/>
    </source>
</evidence>
<evidence type="ECO:0000256" key="3">
    <source>
        <dbReference type="ARBA" id="ARBA00012438"/>
    </source>
</evidence>
<dbReference type="InterPro" id="IPR036890">
    <property type="entry name" value="HATPase_C_sf"/>
</dbReference>
<evidence type="ECO:0000259" key="15">
    <source>
        <dbReference type="PROSITE" id="PS50109"/>
    </source>
</evidence>
<feature type="transmembrane region" description="Helical" evidence="14">
    <location>
        <begin position="146"/>
        <end position="167"/>
    </location>
</feature>
<dbReference type="InterPro" id="IPR003661">
    <property type="entry name" value="HisK_dim/P_dom"/>
</dbReference>
<evidence type="ECO:0000256" key="8">
    <source>
        <dbReference type="ARBA" id="ARBA00022741"/>
    </source>
</evidence>
<evidence type="ECO:0000256" key="11">
    <source>
        <dbReference type="ARBA" id="ARBA00022989"/>
    </source>
</evidence>
<evidence type="ECO:0000313" key="16">
    <source>
        <dbReference type="EMBL" id="PCK29898.1"/>
    </source>
</evidence>
<protein>
    <recommendedName>
        <fullName evidence="3">histidine kinase</fullName>
        <ecNumber evidence="3">2.7.13.3</ecNumber>
    </recommendedName>
</protein>
<dbReference type="RefSeq" id="WP_099643855.1">
    <property type="nucleotide sequence ID" value="NZ_NKHF01000101.1"/>
</dbReference>
<dbReference type="InterPro" id="IPR050398">
    <property type="entry name" value="HssS/ArlS-like"/>
</dbReference>
<dbReference type="GO" id="GO:0000155">
    <property type="term" value="F:phosphorelay sensor kinase activity"/>
    <property type="evidence" value="ECO:0007669"/>
    <property type="project" value="InterPro"/>
</dbReference>
<keyword evidence="10" id="KW-0067">ATP-binding</keyword>
<dbReference type="AlphaFoldDB" id="A0A2A5JKD5"/>
<keyword evidence="12" id="KW-0902">Two-component regulatory system</keyword>
<dbReference type="PROSITE" id="PS50109">
    <property type="entry name" value="HIS_KIN"/>
    <property type="match status" value="1"/>
</dbReference>
<evidence type="ECO:0000256" key="12">
    <source>
        <dbReference type="ARBA" id="ARBA00023012"/>
    </source>
</evidence>
<keyword evidence="8" id="KW-0547">Nucleotide-binding</keyword>
<dbReference type="PANTHER" id="PTHR45528">
    <property type="entry name" value="SENSOR HISTIDINE KINASE CPXA"/>
    <property type="match status" value="1"/>
</dbReference>
<feature type="transmembrane region" description="Helical" evidence="14">
    <location>
        <begin position="12"/>
        <end position="32"/>
    </location>
</feature>
<dbReference type="SUPFAM" id="SSF47384">
    <property type="entry name" value="Homodimeric domain of signal transducing histidine kinase"/>
    <property type="match status" value="1"/>
</dbReference>
<sequence length="420" mass="47957">MREIEISLRRYILIALFLLATAIIALLSYFWTQQFFKGLDGMMRGTMLNLASNYSVSDGEQIKVHNFLIAKHWQALPLEVQQAFSPTEMEDNQLYKKVFRENLWNRPSAAIFVMKFRQGEQTSFISHQFSEQFASIPTPWYKSPEAIAVTVALLAIAIFGSIVMMLMHTVTKPVNALHKWASALDATNLEEPPPQFKYKELSNLAHLIQQSLVDVNTSLKREQDFVRYASHELRTPIAIIRSSVELIDKISPPLPIKCAKALQRIDIASHEMATLSETLLWLSKTSKPKLDCQPVYLDQLIQSQVKALSYLIAERDIQMSFDLSRYQVWLPSAAAKIVIGNLIRNAMQHTFCGTIEIHQHQNLITIKNIESIDNLEPQIDTLGYGLGLKLVEQLCQQLNWQCHIEFVKGGCYASVYFCKH</sequence>
<dbReference type="GO" id="GO:0005524">
    <property type="term" value="F:ATP binding"/>
    <property type="evidence" value="ECO:0007669"/>
    <property type="project" value="UniProtKB-KW"/>
</dbReference>
<evidence type="ECO:0000256" key="6">
    <source>
        <dbReference type="ARBA" id="ARBA00022679"/>
    </source>
</evidence>
<keyword evidence="11 14" id="KW-1133">Transmembrane helix</keyword>
<evidence type="ECO:0000256" key="7">
    <source>
        <dbReference type="ARBA" id="ARBA00022692"/>
    </source>
</evidence>
<dbReference type="CDD" id="cd00082">
    <property type="entry name" value="HisKA"/>
    <property type="match status" value="1"/>
</dbReference>
<dbReference type="SMART" id="SM00388">
    <property type="entry name" value="HisKA"/>
    <property type="match status" value="1"/>
</dbReference>
<dbReference type="Gene3D" id="3.30.565.10">
    <property type="entry name" value="Histidine kinase-like ATPase, C-terminal domain"/>
    <property type="match status" value="1"/>
</dbReference>
<feature type="domain" description="Histidine kinase" evidence="15">
    <location>
        <begin position="228"/>
        <end position="420"/>
    </location>
</feature>
<evidence type="ECO:0000313" key="17">
    <source>
        <dbReference type="Proteomes" id="UP000228621"/>
    </source>
</evidence>
<keyword evidence="9" id="KW-0418">Kinase</keyword>
<name>A0A2A5JKD5_PSEO7</name>
<dbReference type="GO" id="GO:0005886">
    <property type="term" value="C:plasma membrane"/>
    <property type="evidence" value="ECO:0007669"/>
    <property type="project" value="UniProtKB-SubCell"/>
</dbReference>
<accession>A0A2A5JKD5</accession>
<dbReference type="Gene3D" id="1.10.287.130">
    <property type="match status" value="1"/>
</dbReference>
<evidence type="ECO:0000256" key="14">
    <source>
        <dbReference type="SAM" id="Phobius"/>
    </source>
</evidence>
<keyword evidence="6" id="KW-0808">Transferase</keyword>
<organism evidence="16 17">
    <name type="scientific">Pseudoalteromonas piscicida</name>
    <dbReference type="NCBI Taxonomy" id="43662"/>
    <lineage>
        <taxon>Bacteria</taxon>
        <taxon>Pseudomonadati</taxon>
        <taxon>Pseudomonadota</taxon>
        <taxon>Gammaproteobacteria</taxon>
        <taxon>Alteromonadales</taxon>
        <taxon>Pseudoalteromonadaceae</taxon>
        <taxon>Pseudoalteromonas</taxon>
    </lineage>
</organism>
<dbReference type="InterPro" id="IPR036097">
    <property type="entry name" value="HisK_dim/P_sf"/>
</dbReference>
<reference evidence="17" key="1">
    <citation type="journal article" date="2019" name="Genome Announc.">
        <title>Draft Genome Sequence of Pseudoalteromonas piscicida Strain 36Y ROTHPW, an Hypersaline Seawater Isolate from the South Coast of Sonora, Mexico.</title>
        <authorList>
            <person name="Sanchez-Diaz R."/>
            <person name="Molina-Garza Z.J."/>
            <person name="Cruz-Suarez L.E."/>
            <person name="Selvin J."/>
            <person name="Kiran G.S."/>
            <person name="Ibarra-Gamez J.C."/>
            <person name="Gomez-Gil B."/>
            <person name="Galaviz-Silva L."/>
        </authorList>
    </citation>
    <scope>NUCLEOTIDE SEQUENCE [LARGE SCALE GENOMIC DNA]</scope>
    <source>
        <strain evidence="17">36Y_RITHPW</strain>
    </source>
</reference>
<dbReference type="Pfam" id="PF00512">
    <property type="entry name" value="HisKA"/>
    <property type="match status" value="1"/>
</dbReference>
<dbReference type="Proteomes" id="UP000228621">
    <property type="component" value="Unassembled WGS sequence"/>
</dbReference>
<keyword evidence="5" id="KW-0597">Phosphoprotein</keyword>
<keyword evidence="17" id="KW-1185">Reference proteome</keyword>
<evidence type="ECO:0000256" key="4">
    <source>
        <dbReference type="ARBA" id="ARBA00022475"/>
    </source>
</evidence>
<evidence type="ECO:0000256" key="9">
    <source>
        <dbReference type="ARBA" id="ARBA00022777"/>
    </source>
</evidence>
<keyword evidence="4" id="KW-1003">Cell membrane</keyword>
<dbReference type="PANTHER" id="PTHR45528:SF1">
    <property type="entry name" value="SENSOR HISTIDINE KINASE CPXA"/>
    <property type="match status" value="1"/>
</dbReference>
<comment type="caution">
    <text evidence="16">The sequence shown here is derived from an EMBL/GenBank/DDBJ whole genome shotgun (WGS) entry which is preliminary data.</text>
</comment>
<evidence type="ECO:0000256" key="2">
    <source>
        <dbReference type="ARBA" id="ARBA00004651"/>
    </source>
</evidence>